<sequence>MRVKLVDWLIEVQDEYKLQNETLHLAVAYVDRFLSEMSVSRPKLQLLGTTSMFLAAKFEEIYPPDADEFAYVTADTYTRSEVLMMERLMLGHFKCTLSVPTTLQFLNIFHEQSNLSDDAKFLSFYFSELALLEEAYLQYPPSIRAAAAISLAVCTVHHAHNSDVDNANAKAIGETLLLSKYPVCDSVPSPRVVFSSTILCCIKDKLQKVFDCAQELAKSHLAEANESNRHFVYEKYSLTKQRSVTTFDPLLANETTQSSLTWETVMSLWVT</sequence>
<dbReference type="SUPFAM" id="SSF47954">
    <property type="entry name" value="Cyclin-like"/>
    <property type="match status" value="2"/>
</dbReference>
<evidence type="ECO:0000259" key="7">
    <source>
        <dbReference type="SMART" id="SM01332"/>
    </source>
</evidence>
<dbReference type="GO" id="GO:0016538">
    <property type="term" value="F:cyclin-dependent protein serine/threonine kinase regulator activity"/>
    <property type="evidence" value="ECO:0007669"/>
    <property type="project" value="InterPro"/>
</dbReference>
<dbReference type="PROSITE" id="PS00292">
    <property type="entry name" value="CYCLINS"/>
    <property type="match status" value="1"/>
</dbReference>
<comment type="similarity">
    <text evidence="1">Belongs to the cyclin family. Cyclin AB subfamily.</text>
</comment>
<dbReference type="Ensembl" id="ENSCSAVT00000001411.1">
    <property type="protein sequence ID" value="ENSCSAVP00000001394.1"/>
    <property type="gene ID" value="ENSCSAVG00000000785.1"/>
</dbReference>
<evidence type="ECO:0000256" key="3">
    <source>
        <dbReference type="ARBA" id="ARBA00023127"/>
    </source>
</evidence>
<dbReference type="InterPro" id="IPR013763">
    <property type="entry name" value="Cyclin-like_dom"/>
</dbReference>
<dbReference type="HOGENOM" id="CLU_020695_2_4_1"/>
<dbReference type="FunFam" id="1.10.472.10:FF:000001">
    <property type="entry name" value="G2/mitotic-specific cyclin"/>
    <property type="match status" value="1"/>
</dbReference>
<dbReference type="InterPro" id="IPR004367">
    <property type="entry name" value="Cyclin_C-dom"/>
</dbReference>
<accession>H2Y7U6</accession>
<dbReference type="Pfam" id="PF02984">
    <property type="entry name" value="Cyclin_C"/>
    <property type="match status" value="1"/>
</dbReference>
<reference evidence="8" key="3">
    <citation type="submission" date="2025-09" db="UniProtKB">
        <authorList>
            <consortium name="Ensembl"/>
        </authorList>
    </citation>
    <scope>IDENTIFICATION</scope>
</reference>
<proteinExistence type="inferred from homology"/>
<dbReference type="GO" id="GO:0044772">
    <property type="term" value="P:mitotic cell cycle phase transition"/>
    <property type="evidence" value="ECO:0007669"/>
    <property type="project" value="InterPro"/>
</dbReference>
<dbReference type="CDD" id="cd20537">
    <property type="entry name" value="CYCLIN_CCNO-like_rpt2"/>
    <property type="match status" value="1"/>
</dbReference>
<dbReference type="InParanoid" id="H2Y7U6"/>
<dbReference type="InterPro" id="IPR046965">
    <property type="entry name" value="Cyclin_A/B-like"/>
</dbReference>
<dbReference type="InterPro" id="IPR048258">
    <property type="entry name" value="Cyclins_cyclin-box"/>
</dbReference>
<evidence type="ECO:0000256" key="4">
    <source>
        <dbReference type="ARBA" id="ARBA00023306"/>
    </source>
</evidence>
<feature type="domain" description="Cyclin-like" evidence="6">
    <location>
        <begin position="104"/>
        <end position="181"/>
    </location>
</feature>
<evidence type="ECO:0000313" key="9">
    <source>
        <dbReference type="Proteomes" id="UP000007875"/>
    </source>
</evidence>
<keyword evidence="2" id="KW-0132">Cell division</keyword>
<dbReference type="Proteomes" id="UP000007875">
    <property type="component" value="Unassembled WGS sequence"/>
</dbReference>
<dbReference type="eggNOG" id="KOG0654">
    <property type="taxonomic scope" value="Eukaryota"/>
</dbReference>
<dbReference type="OMA" id="LNCIAMA"/>
<keyword evidence="3 5" id="KW-0195">Cyclin</keyword>
<name>H2Y7U6_CIOSA</name>
<feature type="domain" description="Cyclin C-terminal" evidence="7">
    <location>
        <begin position="100"/>
        <end position="250"/>
    </location>
</feature>
<dbReference type="Gene3D" id="1.10.472.10">
    <property type="entry name" value="Cyclin-like"/>
    <property type="match status" value="2"/>
</dbReference>
<reference evidence="9" key="1">
    <citation type="submission" date="2003-08" db="EMBL/GenBank/DDBJ databases">
        <authorList>
            <person name="Birren B."/>
            <person name="Nusbaum C."/>
            <person name="Abebe A."/>
            <person name="Abouelleil A."/>
            <person name="Adekoya E."/>
            <person name="Ait-zahra M."/>
            <person name="Allen N."/>
            <person name="Allen T."/>
            <person name="An P."/>
            <person name="Anderson M."/>
            <person name="Anderson S."/>
            <person name="Arachchi H."/>
            <person name="Armbruster J."/>
            <person name="Bachantsang P."/>
            <person name="Baldwin J."/>
            <person name="Barry A."/>
            <person name="Bayul T."/>
            <person name="Blitshsteyn B."/>
            <person name="Bloom T."/>
            <person name="Blye J."/>
            <person name="Boguslavskiy L."/>
            <person name="Borowsky M."/>
            <person name="Boukhgalter B."/>
            <person name="Brunache A."/>
            <person name="Butler J."/>
            <person name="Calixte N."/>
            <person name="Calvo S."/>
            <person name="Camarata J."/>
            <person name="Campo K."/>
            <person name="Chang J."/>
            <person name="Cheshatsang Y."/>
            <person name="Citroen M."/>
            <person name="Collymore A."/>
            <person name="Considine T."/>
            <person name="Cook A."/>
            <person name="Cooke P."/>
            <person name="Corum B."/>
            <person name="Cuomo C."/>
            <person name="David R."/>
            <person name="Dawoe T."/>
            <person name="Degray S."/>
            <person name="Dodge S."/>
            <person name="Dooley K."/>
            <person name="Dorje P."/>
            <person name="Dorjee K."/>
            <person name="Dorris L."/>
            <person name="Duffey N."/>
            <person name="Dupes A."/>
            <person name="Elkins T."/>
            <person name="Engels R."/>
            <person name="Erickson J."/>
            <person name="Farina A."/>
            <person name="Faro S."/>
            <person name="Ferreira P."/>
            <person name="Fischer H."/>
            <person name="Fitzgerald M."/>
            <person name="Foley K."/>
            <person name="Gage D."/>
            <person name="Galagan J."/>
            <person name="Gearin G."/>
            <person name="Gnerre S."/>
            <person name="Gnirke A."/>
            <person name="Goyette A."/>
            <person name="Graham J."/>
            <person name="Grandbois E."/>
            <person name="Gyaltsen K."/>
            <person name="Hafez N."/>
            <person name="Hagopian D."/>
            <person name="Hagos B."/>
            <person name="Hall J."/>
            <person name="Hatcher B."/>
            <person name="Heller A."/>
            <person name="Higgins H."/>
            <person name="Honan T."/>
            <person name="Horn A."/>
            <person name="Houde N."/>
            <person name="Hughes L."/>
            <person name="Hulme W."/>
            <person name="Husby E."/>
            <person name="Iliev I."/>
            <person name="Jaffe D."/>
            <person name="Jones C."/>
            <person name="Kamal M."/>
            <person name="Kamat A."/>
            <person name="Kamvysselis M."/>
            <person name="Karlsson E."/>
            <person name="Kells C."/>
            <person name="Kieu A."/>
            <person name="Kisner P."/>
            <person name="Kodira C."/>
            <person name="Kulbokas E."/>
            <person name="Labutti K."/>
            <person name="Lama D."/>
            <person name="Landers T."/>
            <person name="Leger J."/>
            <person name="Levine S."/>
            <person name="Lewis D."/>
            <person name="Lewis T."/>
            <person name="Lindblad-toh K."/>
            <person name="Liu X."/>
            <person name="Lokyitsang T."/>
            <person name="Lokyitsang Y."/>
            <person name="Lucien O."/>
            <person name="Lui A."/>
            <person name="Ma L.J."/>
            <person name="Mabbitt R."/>
            <person name="Macdonald J."/>
            <person name="Maclean C."/>
            <person name="Major J."/>
            <person name="Manning J."/>
            <person name="Marabella R."/>
            <person name="Maru K."/>
            <person name="Matthews C."/>
            <person name="Mauceli E."/>
            <person name="Mccarthy M."/>
            <person name="Mcdonough S."/>
            <person name="Mcghee T."/>
            <person name="Meldrim J."/>
            <person name="Meneus L."/>
            <person name="Mesirov J."/>
            <person name="Mihalev A."/>
            <person name="Mihova T."/>
            <person name="Mikkelsen T."/>
            <person name="Mlenga V."/>
            <person name="Moru K."/>
            <person name="Mozes J."/>
            <person name="Mulrain L."/>
            <person name="Munson G."/>
            <person name="Naylor J."/>
            <person name="Newes C."/>
            <person name="Nguyen C."/>
            <person name="Nguyen N."/>
            <person name="Nguyen T."/>
            <person name="Nicol R."/>
            <person name="Nielsen C."/>
            <person name="Nizzari M."/>
            <person name="Norbu C."/>
            <person name="Norbu N."/>
            <person name="O'donnell P."/>
            <person name="Okoawo O."/>
            <person name="O'leary S."/>
            <person name="Omotosho B."/>
            <person name="O'neill K."/>
            <person name="Osman S."/>
            <person name="Parker S."/>
            <person name="Perrin D."/>
            <person name="Phunkhang P."/>
            <person name="Piqani B."/>
            <person name="Purcell S."/>
            <person name="Rachupka T."/>
            <person name="Ramasamy U."/>
            <person name="Rameau R."/>
            <person name="Ray V."/>
            <person name="Raymond C."/>
            <person name="Retta R."/>
            <person name="Richardson S."/>
            <person name="Rise C."/>
            <person name="Rodriguez J."/>
            <person name="Rogers J."/>
            <person name="Rogov P."/>
            <person name="Rutman M."/>
            <person name="Schupbach R."/>
            <person name="Seaman C."/>
            <person name="Settipalli S."/>
            <person name="Sharpe T."/>
            <person name="Sheridan J."/>
            <person name="Sherpa N."/>
            <person name="Shi J."/>
            <person name="Smirnov S."/>
            <person name="Smith C."/>
            <person name="Sougnez C."/>
            <person name="Spencer B."/>
            <person name="Stalker J."/>
            <person name="Stange-thomann N."/>
            <person name="Stavropoulos S."/>
            <person name="Stetson K."/>
            <person name="Stone C."/>
            <person name="Stone S."/>
            <person name="Stubbs M."/>
            <person name="Talamas J."/>
            <person name="Tchuinga P."/>
            <person name="Tenzing P."/>
            <person name="Tesfaye S."/>
            <person name="Theodore J."/>
            <person name="Thoulutsang Y."/>
            <person name="Topham K."/>
            <person name="Towey S."/>
            <person name="Tsamla T."/>
            <person name="Tsomo N."/>
            <person name="Vallee D."/>
            <person name="Vassiliev H."/>
            <person name="Venkataraman V."/>
            <person name="Vinson J."/>
            <person name="Vo A."/>
            <person name="Wade C."/>
            <person name="Wang S."/>
            <person name="Wangchuk T."/>
            <person name="Wangdi T."/>
            <person name="Whittaker C."/>
            <person name="Wilkinson J."/>
            <person name="Wu Y."/>
            <person name="Wyman D."/>
            <person name="Yadav S."/>
            <person name="Yang S."/>
            <person name="Yang X."/>
            <person name="Yeager S."/>
            <person name="Yee E."/>
            <person name="Young G."/>
            <person name="Zainoun J."/>
            <person name="Zembeck L."/>
            <person name="Zimmer A."/>
            <person name="Zody M."/>
            <person name="Lander E."/>
        </authorList>
    </citation>
    <scope>NUCLEOTIDE SEQUENCE [LARGE SCALE GENOMIC DNA]</scope>
</reference>
<dbReference type="GeneTree" id="ENSGT00940000165715"/>
<evidence type="ECO:0000256" key="2">
    <source>
        <dbReference type="ARBA" id="ARBA00022618"/>
    </source>
</evidence>
<dbReference type="Pfam" id="PF00134">
    <property type="entry name" value="Cyclin_N"/>
    <property type="match status" value="1"/>
</dbReference>
<dbReference type="InterPro" id="IPR036915">
    <property type="entry name" value="Cyclin-like_sf"/>
</dbReference>
<organism evidence="8 9">
    <name type="scientific">Ciona savignyi</name>
    <name type="common">Pacific transparent sea squirt</name>
    <dbReference type="NCBI Taxonomy" id="51511"/>
    <lineage>
        <taxon>Eukaryota</taxon>
        <taxon>Metazoa</taxon>
        <taxon>Chordata</taxon>
        <taxon>Tunicata</taxon>
        <taxon>Ascidiacea</taxon>
        <taxon>Phlebobranchia</taxon>
        <taxon>Cionidae</taxon>
        <taxon>Ciona</taxon>
    </lineage>
</organism>
<keyword evidence="9" id="KW-1185">Reference proteome</keyword>
<reference evidence="8" key="2">
    <citation type="submission" date="2025-08" db="UniProtKB">
        <authorList>
            <consortium name="Ensembl"/>
        </authorList>
    </citation>
    <scope>IDENTIFICATION</scope>
</reference>
<dbReference type="PANTHER" id="PTHR10177">
    <property type="entry name" value="CYCLINS"/>
    <property type="match status" value="1"/>
</dbReference>
<dbReference type="PIRSF" id="PIRSF001771">
    <property type="entry name" value="Cyclin_A_B_D_E"/>
    <property type="match status" value="1"/>
</dbReference>
<evidence type="ECO:0000256" key="1">
    <source>
        <dbReference type="ARBA" id="ARBA00006955"/>
    </source>
</evidence>
<dbReference type="GO" id="GO:0051301">
    <property type="term" value="P:cell division"/>
    <property type="evidence" value="ECO:0007669"/>
    <property type="project" value="UniProtKB-KW"/>
</dbReference>
<keyword evidence="4" id="KW-0131">Cell cycle</keyword>
<dbReference type="AlphaFoldDB" id="H2Y7U6"/>
<evidence type="ECO:0000313" key="8">
    <source>
        <dbReference type="Ensembl" id="ENSCSAVP00000001394.1"/>
    </source>
</evidence>
<dbReference type="InterPro" id="IPR006671">
    <property type="entry name" value="Cyclin_N"/>
</dbReference>
<evidence type="ECO:0000259" key="6">
    <source>
        <dbReference type="SMART" id="SM00385"/>
    </source>
</evidence>
<dbReference type="InterPro" id="IPR039361">
    <property type="entry name" value="Cyclin"/>
</dbReference>
<feature type="domain" description="Cyclin-like" evidence="6">
    <location>
        <begin position="7"/>
        <end position="91"/>
    </location>
</feature>
<evidence type="ECO:0000256" key="5">
    <source>
        <dbReference type="RuleBase" id="RU000383"/>
    </source>
</evidence>
<dbReference type="SMART" id="SM01332">
    <property type="entry name" value="Cyclin_C"/>
    <property type="match status" value="1"/>
</dbReference>
<dbReference type="STRING" id="51511.ENSCSAVP00000001394"/>
<dbReference type="SMART" id="SM00385">
    <property type="entry name" value="CYCLIN"/>
    <property type="match status" value="2"/>
</dbReference>
<protein>
    <submittedName>
        <fullName evidence="8">Uncharacterized protein</fullName>
    </submittedName>
</protein>